<dbReference type="InterPro" id="IPR012337">
    <property type="entry name" value="RNaseH-like_sf"/>
</dbReference>
<dbReference type="Proteomes" id="UP001151760">
    <property type="component" value="Unassembled WGS sequence"/>
</dbReference>
<keyword evidence="1" id="KW-0645">Protease</keyword>
<accession>A0ABQ5B568</accession>
<dbReference type="InterPro" id="IPR025724">
    <property type="entry name" value="GAG-pre-integrase_dom"/>
</dbReference>
<feature type="region of interest" description="Disordered" evidence="3">
    <location>
        <begin position="1008"/>
        <end position="1031"/>
    </location>
</feature>
<feature type="region of interest" description="Disordered" evidence="3">
    <location>
        <begin position="1314"/>
        <end position="1342"/>
    </location>
</feature>
<evidence type="ECO:0000259" key="6">
    <source>
        <dbReference type="Pfam" id="PF22936"/>
    </source>
</evidence>
<proteinExistence type="predicted"/>
<keyword evidence="2" id="KW-0175">Coiled coil</keyword>
<dbReference type="Pfam" id="PF22936">
    <property type="entry name" value="Pol_BBD"/>
    <property type="match status" value="1"/>
</dbReference>
<dbReference type="CDD" id="cd09272">
    <property type="entry name" value="RNase_HI_RT_Ty1"/>
    <property type="match status" value="1"/>
</dbReference>
<evidence type="ECO:0000256" key="2">
    <source>
        <dbReference type="SAM" id="Coils"/>
    </source>
</evidence>
<keyword evidence="1" id="KW-0378">Hydrolase</keyword>
<evidence type="ECO:0000313" key="7">
    <source>
        <dbReference type="EMBL" id="GJT08802.1"/>
    </source>
</evidence>
<keyword evidence="8" id="KW-1185">Reference proteome</keyword>
<dbReference type="Gene3D" id="3.30.420.10">
    <property type="entry name" value="Ribonuclease H-like superfamily/Ribonuclease H"/>
    <property type="match status" value="1"/>
</dbReference>
<feature type="region of interest" description="Disordered" evidence="3">
    <location>
        <begin position="928"/>
        <end position="968"/>
    </location>
</feature>
<dbReference type="InterPro" id="IPR043502">
    <property type="entry name" value="DNA/RNA_pol_sf"/>
</dbReference>
<comment type="caution">
    <text evidence="7">The sequence shown here is derived from an EMBL/GenBank/DDBJ whole genome shotgun (WGS) entry which is preliminary data.</text>
</comment>
<evidence type="ECO:0000256" key="3">
    <source>
        <dbReference type="SAM" id="MobiDB-lite"/>
    </source>
</evidence>
<sequence length="1342" mass="152579">MDLQDRGVIDSGCSRHMIGNMSYLTDYEEIDRGYVAFGGNPKGGKITRKNSIKTGNLDFENVYFVRELKFNLFSVSQMCDKKNSVLFNDTECIVLSPNFKLIAESQVLLKVPRKNNMYSVNLKNIVPKGDLTCLFAKATSDESKLWHRRLCHLNFKTINKLVKGNLVRGLPSKLFENDQTCVASQKGKQHRASSRTPQQNEVAKRRNRTLIEAARTMLANSKLPTTFWAEAVNTACYVQNKVPFGCPVTILNTIDHLGNFDGKDDEGFFVEYFLNNKAFRVFNSRTRIVEENLHIRFSENIPNVVGSGPDWLFDIDALTITMNYEPIVAGTQSNGFAGTKASDNAGQARKETEPIKYYILLPLWTADPLYSQDLRSSHDDGSKPLSDDGNNVDEDPRKDSEFNVVGRKTSIKLPFDPNMPALEYYSIFDLSRDDDDDGAEADMNNLDITIQVSPNLTTRIHKDHHLDQVIEDLQSATQTRNMSNNLKEHGFVSTVQQRTNHKDLQNCLFACFLSQEELKKVIHALKDPSWTEAMQEELLQFKNKSGIVIRNKARLVAQGYTQKEEIEYDEVFSPVARIEVIRLFLAYASFKDFVVYQMDVKSAFLYRKIKEEVYACQPPGFEDSDFPDRVYKDNGFQRGKIDKILFIKRNKGDILLVQVYVDDIIFGSTKKELCNAFEKLMHEKFQMRSMRELTFFLGLQVQQKKDGIFISQDKYVVEILKKFEFTEVKTASKPMETQKPLIKDEDGKEVDVHMYRSMIGSLMYLTSSRPDIMFAVCACARYQVNPKVSHLHAMKRISRYLKGQPKLGLWYPKDSLFDLVTYTDSDYAGASLDRKSTTRGCQFLRCRLISWQCKKQIVVANSTTEVECVAASSCCGQAKTINGKVQLHALVNGKKIIVTESTVRRDLKLEDAEDLFPTMLVQNQMGECSAMPTDPHHTPTITQPSTYQPQKTQKPRKPKRKETQVPQPSGLIDIVADEAVHKELGNSMVRVATTASSLEAEQDNGNITKTRSKATPNEAGSLGTTSGGGLNCQETMGDTISQTRFKNVSKLSNDSLLTRGNTLRSDEDSLKLKELMELWRRINAIDADEDITLVNVQDDTDNETFNMDALTALKSVKPKVKGDVIKEPNVPVNAVSAPTKDKGKGIMIEEPVKPMKKKVQIMLDEEVASRLQAEFDEEERLAREKAEKEKEANIALTEKWDDIQAKIKADHELAPRLQAEEQEKLSDVEKATLFQQLLEKRRKHFAAKRAEEQRNKLPTQAQQRKIMCTYLKNMEGKKLKDLKNKSFDSIQKMFDRAFKRVNTFVDFRTDLVEGSSKRAGEKLEQESTKKQKVDEDKDTAEL</sequence>
<dbReference type="PANTHER" id="PTHR11439">
    <property type="entry name" value="GAG-POL-RELATED RETROTRANSPOSON"/>
    <property type="match status" value="1"/>
</dbReference>
<feature type="compositionally biased region" description="Basic and acidic residues" evidence="3">
    <location>
        <begin position="375"/>
        <end position="386"/>
    </location>
</feature>
<organism evidence="7 8">
    <name type="scientific">Tanacetum coccineum</name>
    <dbReference type="NCBI Taxonomy" id="301880"/>
    <lineage>
        <taxon>Eukaryota</taxon>
        <taxon>Viridiplantae</taxon>
        <taxon>Streptophyta</taxon>
        <taxon>Embryophyta</taxon>
        <taxon>Tracheophyta</taxon>
        <taxon>Spermatophyta</taxon>
        <taxon>Magnoliopsida</taxon>
        <taxon>eudicotyledons</taxon>
        <taxon>Gunneridae</taxon>
        <taxon>Pentapetalae</taxon>
        <taxon>asterids</taxon>
        <taxon>campanulids</taxon>
        <taxon>Asterales</taxon>
        <taxon>Asteraceae</taxon>
        <taxon>Asteroideae</taxon>
        <taxon>Anthemideae</taxon>
        <taxon>Anthemidinae</taxon>
        <taxon>Tanacetum</taxon>
    </lineage>
</organism>
<dbReference type="InterPro" id="IPR013103">
    <property type="entry name" value="RVT_2"/>
</dbReference>
<dbReference type="Pfam" id="PF07727">
    <property type="entry name" value="RVT_2"/>
    <property type="match status" value="1"/>
</dbReference>
<dbReference type="InterPro" id="IPR054722">
    <property type="entry name" value="PolX-like_BBD"/>
</dbReference>
<dbReference type="EMBL" id="BQNB010012858">
    <property type="protein sequence ID" value="GJT08802.1"/>
    <property type="molecule type" value="Genomic_DNA"/>
</dbReference>
<feature type="domain" description="Retrovirus-related Pol polyprotein from transposon TNT 1-94-like beta-barrel" evidence="6">
    <location>
        <begin position="8"/>
        <end position="81"/>
    </location>
</feature>
<evidence type="ECO:0000259" key="4">
    <source>
        <dbReference type="Pfam" id="PF07727"/>
    </source>
</evidence>
<reference evidence="7" key="1">
    <citation type="journal article" date="2022" name="Int. J. Mol. Sci.">
        <title>Draft Genome of Tanacetum Coccineum: Genomic Comparison of Closely Related Tanacetum-Family Plants.</title>
        <authorList>
            <person name="Yamashiro T."/>
            <person name="Shiraishi A."/>
            <person name="Nakayama K."/>
            <person name="Satake H."/>
        </authorList>
    </citation>
    <scope>NUCLEOTIDE SEQUENCE</scope>
</reference>
<feature type="domain" description="Reverse transcriptase Ty1/copia-type" evidence="4">
    <location>
        <begin position="542"/>
        <end position="633"/>
    </location>
</feature>
<reference evidence="7" key="2">
    <citation type="submission" date="2022-01" db="EMBL/GenBank/DDBJ databases">
        <authorList>
            <person name="Yamashiro T."/>
            <person name="Shiraishi A."/>
            <person name="Satake H."/>
            <person name="Nakayama K."/>
        </authorList>
    </citation>
    <scope>NUCLEOTIDE SEQUENCE</scope>
</reference>
<dbReference type="SUPFAM" id="SSF56672">
    <property type="entry name" value="DNA/RNA polymerases"/>
    <property type="match status" value="1"/>
</dbReference>
<dbReference type="PANTHER" id="PTHR11439:SF495">
    <property type="entry name" value="REVERSE TRANSCRIPTASE, RNA-DEPENDENT DNA POLYMERASE-RELATED"/>
    <property type="match status" value="1"/>
</dbReference>
<evidence type="ECO:0000313" key="8">
    <source>
        <dbReference type="Proteomes" id="UP001151760"/>
    </source>
</evidence>
<name>A0ABQ5B568_9ASTR</name>
<protein>
    <submittedName>
        <fullName evidence="7">Ribonuclease H-like domain-containing protein</fullName>
    </submittedName>
</protein>
<feature type="domain" description="GAG-pre-integrase" evidence="5">
    <location>
        <begin position="116"/>
        <end position="189"/>
    </location>
</feature>
<evidence type="ECO:0000256" key="1">
    <source>
        <dbReference type="ARBA" id="ARBA00022750"/>
    </source>
</evidence>
<dbReference type="InterPro" id="IPR036397">
    <property type="entry name" value="RNaseH_sf"/>
</dbReference>
<evidence type="ECO:0000259" key="5">
    <source>
        <dbReference type="Pfam" id="PF13976"/>
    </source>
</evidence>
<dbReference type="SUPFAM" id="SSF53098">
    <property type="entry name" value="Ribonuclease H-like"/>
    <property type="match status" value="1"/>
</dbReference>
<feature type="region of interest" description="Disordered" evidence="3">
    <location>
        <begin position="374"/>
        <end position="403"/>
    </location>
</feature>
<feature type="coiled-coil region" evidence="2">
    <location>
        <begin position="1168"/>
        <end position="1198"/>
    </location>
</feature>
<dbReference type="Pfam" id="PF13976">
    <property type="entry name" value="gag_pre-integrs"/>
    <property type="match status" value="1"/>
</dbReference>
<gene>
    <name evidence="7" type="ORF">Tco_0843264</name>
</gene>
<keyword evidence="1" id="KW-0064">Aspartyl protease</keyword>